<feature type="non-terminal residue" evidence="9">
    <location>
        <position position="186"/>
    </location>
</feature>
<gene>
    <name evidence="9" type="ORF">MICPUCDRAFT_7978</name>
</gene>
<accession>C1N243</accession>
<dbReference type="RefSeq" id="XP_003062025.1">
    <property type="nucleotide sequence ID" value="XM_003061979.1"/>
</dbReference>
<comment type="similarity">
    <text evidence="2 7">Belongs to the SYF2 family.</text>
</comment>
<dbReference type="GeneID" id="9687465"/>
<feature type="region of interest" description="Disordered" evidence="8">
    <location>
        <begin position="1"/>
        <end position="34"/>
    </location>
</feature>
<evidence type="ECO:0000256" key="5">
    <source>
        <dbReference type="ARBA" id="ARBA00023187"/>
    </source>
</evidence>
<dbReference type="GO" id="GO:0071013">
    <property type="term" value="C:catalytic step 2 spliceosome"/>
    <property type="evidence" value="ECO:0007669"/>
    <property type="project" value="TreeGrafter"/>
</dbReference>
<dbReference type="GO" id="GO:0000974">
    <property type="term" value="C:Prp19 complex"/>
    <property type="evidence" value="ECO:0007669"/>
    <property type="project" value="TreeGrafter"/>
</dbReference>
<dbReference type="OrthoDB" id="199717at2759"/>
<dbReference type="GO" id="GO:0071014">
    <property type="term" value="C:post-mRNA release spliceosomal complex"/>
    <property type="evidence" value="ECO:0007669"/>
    <property type="project" value="TreeGrafter"/>
</dbReference>
<keyword evidence="5 7" id="KW-0508">mRNA splicing</keyword>
<dbReference type="AlphaFoldDB" id="C1N243"/>
<dbReference type="InterPro" id="IPR013260">
    <property type="entry name" value="mRNA_splic_SYF2"/>
</dbReference>
<sequence>EAPEEYEKMQKKKSYDAAAKRRDEERVKQGIDPSKKHLMMTAEEAAVSYKKKQKKYKTAVGGEIHSKHNLYQAYDKRTKNIQVNEQEYETMKNTVGERAFYADPEVAAYGGEGKVAPDAVDRMVAELEEQKRKRLDFSRRRKYYEERDVSHINDRNAHFNKKIERAFGEHTKEIKANLERGTALPD</sequence>
<organism evidence="10">
    <name type="scientific">Micromonas pusilla (strain CCMP1545)</name>
    <name type="common">Picoplanktonic green alga</name>
    <dbReference type="NCBI Taxonomy" id="564608"/>
    <lineage>
        <taxon>Eukaryota</taxon>
        <taxon>Viridiplantae</taxon>
        <taxon>Chlorophyta</taxon>
        <taxon>Mamiellophyceae</taxon>
        <taxon>Mamiellales</taxon>
        <taxon>Mamiellaceae</taxon>
        <taxon>Micromonas</taxon>
    </lineage>
</organism>
<dbReference type="Pfam" id="PF08231">
    <property type="entry name" value="SYF2"/>
    <property type="match status" value="1"/>
</dbReference>
<evidence type="ECO:0000256" key="4">
    <source>
        <dbReference type="ARBA" id="ARBA00022728"/>
    </source>
</evidence>
<evidence type="ECO:0000256" key="7">
    <source>
        <dbReference type="RuleBase" id="RU367148"/>
    </source>
</evidence>
<dbReference type="GO" id="GO:0000398">
    <property type="term" value="P:mRNA splicing, via spliceosome"/>
    <property type="evidence" value="ECO:0007669"/>
    <property type="project" value="UniProtKB-UniRule"/>
</dbReference>
<dbReference type="PANTHER" id="PTHR13264">
    <property type="entry name" value="GCIP-INTERACTING PROTEIN P29"/>
    <property type="match status" value="1"/>
</dbReference>
<keyword evidence="10" id="KW-1185">Reference proteome</keyword>
<dbReference type="OMA" id="DHECREY"/>
<evidence type="ECO:0000256" key="6">
    <source>
        <dbReference type="ARBA" id="ARBA00023242"/>
    </source>
</evidence>
<proteinExistence type="inferred from homology"/>
<dbReference type="STRING" id="564608.C1N243"/>
<dbReference type="EMBL" id="GG663745">
    <property type="protein sequence ID" value="EEH53737.1"/>
    <property type="molecule type" value="Genomic_DNA"/>
</dbReference>
<evidence type="ECO:0000313" key="10">
    <source>
        <dbReference type="Proteomes" id="UP000001876"/>
    </source>
</evidence>
<evidence type="ECO:0000256" key="8">
    <source>
        <dbReference type="SAM" id="MobiDB-lite"/>
    </source>
</evidence>
<keyword evidence="4 7" id="KW-0747">Spliceosome</keyword>
<evidence type="ECO:0000256" key="3">
    <source>
        <dbReference type="ARBA" id="ARBA00022664"/>
    </source>
</evidence>
<evidence type="ECO:0000313" key="9">
    <source>
        <dbReference type="EMBL" id="EEH53737.1"/>
    </source>
</evidence>
<feature type="non-terminal residue" evidence="9">
    <location>
        <position position="1"/>
    </location>
</feature>
<keyword evidence="3 7" id="KW-0507">mRNA processing</keyword>
<dbReference type="Proteomes" id="UP000001876">
    <property type="component" value="Unassembled WGS sequence"/>
</dbReference>
<comment type="subcellular location">
    <subcellularLocation>
        <location evidence="1 7">Nucleus</location>
    </subcellularLocation>
</comment>
<comment type="function">
    <text evidence="7">Involved in pre-mRNA splicing.</text>
</comment>
<evidence type="ECO:0000256" key="2">
    <source>
        <dbReference type="ARBA" id="ARBA00010028"/>
    </source>
</evidence>
<name>C1N243_MICPC</name>
<evidence type="ECO:0000256" key="1">
    <source>
        <dbReference type="ARBA" id="ARBA00004123"/>
    </source>
</evidence>
<keyword evidence="6 7" id="KW-0539">Nucleus</keyword>
<reference evidence="9 10" key="1">
    <citation type="journal article" date="2009" name="Science">
        <title>Green evolution and dynamic adaptations revealed by genomes of the marine picoeukaryotes Micromonas.</title>
        <authorList>
            <person name="Worden A.Z."/>
            <person name="Lee J.H."/>
            <person name="Mock T."/>
            <person name="Rouze P."/>
            <person name="Simmons M.P."/>
            <person name="Aerts A.L."/>
            <person name="Allen A.E."/>
            <person name="Cuvelier M.L."/>
            <person name="Derelle E."/>
            <person name="Everett M.V."/>
            <person name="Foulon E."/>
            <person name="Grimwood J."/>
            <person name="Gundlach H."/>
            <person name="Henrissat B."/>
            <person name="Napoli C."/>
            <person name="McDonald S.M."/>
            <person name="Parker M.S."/>
            <person name="Rombauts S."/>
            <person name="Salamov A."/>
            <person name="Von Dassow P."/>
            <person name="Badger J.H."/>
            <person name="Coutinho P.M."/>
            <person name="Demir E."/>
            <person name="Dubchak I."/>
            <person name="Gentemann C."/>
            <person name="Eikrem W."/>
            <person name="Gready J.E."/>
            <person name="John U."/>
            <person name="Lanier W."/>
            <person name="Lindquist E.A."/>
            <person name="Lucas S."/>
            <person name="Mayer K.F."/>
            <person name="Moreau H."/>
            <person name="Not F."/>
            <person name="Otillar R."/>
            <person name="Panaud O."/>
            <person name="Pangilinan J."/>
            <person name="Paulsen I."/>
            <person name="Piegu B."/>
            <person name="Poliakov A."/>
            <person name="Robbens S."/>
            <person name="Schmutz J."/>
            <person name="Toulza E."/>
            <person name="Wyss T."/>
            <person name="Zelensky A."/>
            <person name="Zhou K."/>
            <person name="Armbrust E.V."/>
            <person name="Bhattacharya D."/>
            <person name="Goodenough U.W."/>
            <person name="Van de Peer Y."/>
            <person name="Grigoriev I.V."/>
        </authorList>
    </citation>
    <scope>NUCLEOTIDE SEQUENCE [LARGE SCALE GENOMIC DNA]</scope>
    <source>
        <strain evidence="9 10">CCMP1545</strain>
    </source>
</reference>
<dbReference type="eggNOG" id="KOG2609">
    <property type="taxonomic scope" value="Eukaryota"/>
</dbReference>
<dbReference type="KEGG" id="mpp:MICPUCDRAFT_7978"/>
<protein>
    <recommendedName>
        <fullName evidence="7">Pre-mRNA-splicing factor SYF2</fullName>
    </recommendedName>
</protein>
<comment type="subunit">
    <text evidence="7">May be part of a spliceosome complex.</text>
</comment>
<dbReference type="PANTHER" id="PTHR13264:SF5">
    <property type="entry name" value="PRE-MRNA-SPLICING FACTOR SYF2"/>
    <property type="match status" value="1"/>
</dbReference>